<comment type="subcellular location">
    <subcellularLocation>
        <location evidence="1">Cytoplasm</location>
    </subcellularLocation>
</comment>
<dbReference type="Proteomes" id="UP001652642">
    <property type="component" value="Chromosome 5"/>
</dbReference>
<comment type="subunit">
    <text evidence="3">Monomer.</text>
</comment>
<dbReference type="RefSeq" id="XP_020643609.2">
    <property type="nucleotide sequence ID" value="XM_020787950.2"/>
</dbReference>
<reference evidence="8" key="1">
    <citation type="submission" date="2025-08" db="UniProtKB">
        <authorList>
            <consortium name="RefSeq"/>
        </authorList>
    </citation>
    <scope>IDENTIFICATION</scope>
</reference>
<proteinExistence type="inferred from homology"/>
<dbReference type="InterPro" id="IPR006917">
    <property type="entry name" value="SOUL_heme-bd"/>
</dbReference>
<dbReference type="GO" id="GO:0020037">
    <property type="term" value="F:heme binding"/>
    <property type="evidence" value="ECO:0007669"/>
    <property type="project" value="TreeGrafter"/>
</dbReference>
<evidence type="ECO:0000256" key="6">
    <source>
        <dbReference type="ARBA" id="ARBA00040755"/>
    </source>
</evidence>
<organism evidence="7 8">
    <name type="scientific">Pogona vitticeps</name>
    <name type="common">central bearded dragon</name>
    <dbReference type="NCBI Taxonomy" id="103695"/>
    <lineage>
        <taxon>Eukaryota</taxon>
        <taxon>Metazoa</taxon>
        <taxon>Chordata</taxon>
        <taxon>Craniata</taxon>
        <taxon>Vertebrata</taxon>
        <taxon>Euteleostomi</taxon>
        <taxon>Lepidosauria</taxon>
        <taxon>Squamata</taxon>
        <taxon>Bifurcata</taxon>
        <taxon>Unidentata</taxon>
        <taxon>Episquamata</taxon>
        <taxon>Toxicofera</taxon>
        <taxon>Iguania</taxon>
        <taxon>Acrodonta</taxon>
        <taxon>Agamidae</taxon>
        <taxon>Amphibolurinae</taxon>
        <taxon>Pogona</taxon>
    </lineage>
</organism>
<dbReference type="GO" id="GO:0005737">
    <property type="term" value="C:cytoplasm"/>
    <property type="evidence" value="ECO:0007669"/>
    <property type="project" value="UniProtKB-SubCell"/>
</dbReference>
<evidence type="ECO:0000256" key="5">
    <source>
        <dbReference type="ARBA" id="ARBA00037673"/>
    </source>
</evidence>
<dbReference type="InParanoid" id="A0A6J0TBS8"/>
<evidence type="ECO:0000313" key="7">
    <source>
        <dbReference type="Proteomes" id="UP001652642"/>
    </source>
</evidence>
<evidence type="ECO:0000256" key="2">
    <source>
        <dbReference type="ARBA" id="ARBA00009817"/>
    </source>
</evidence>
<accession>A0A6J0TBS8</accession>
<dbReference type="FunCoup" id="A0A6J0TBS8">
    <property type="interactions" value="559"/>
</dbReference>
<protein>
    <recommendedName>
        <fullName evidence="6">Heme-binding protein 1</fullName>
    </recommendedName>
</protein>
<dbReference type="OrthoDB" id="9980274at2759"/>
<dbReference type="CTD" id="50865"/>
<comment type="similarity">
    <text evidence="2">Belongs to the HEBP family.</text>
</comment>
<keyword evidence="4" id="KW-0963">Cytoplasm</keyword>
<dbReference type="GeneID" id="110076087"/>
<dbReference type="PANTHER" id="PTHR11220">
    <property type="entry name" value="HEME-BINDING PROTEIN-RELATED"/>
    <property type="match status" value="1"/>
</dbReference>
<evidence type="ECO:0000256" key="1">
    <source>
        <dbReference type="ARBA" id="ARBA00004496"/>
    </source>
</evidence>
<dbReference type="InterPro" id="IPR011256">
    <property type="entry name" value="Reg_factor_effector_dom_sf"/>
</dbReference>
<evidence type="ECO:0000256" key="3">
    <source>
        <dbReference type="ARBA" id="ARBA00011245"/>
    </source>
</evidence>
<dbReference type="Gene3D" id="3.20.80.10">
    <property type="entry name" value="Regulatory factor, effector binding domain"/>
    <property type="match status" value="1"/>
</dbReference>
<dbReference type="PANTHER" id="PTHR11220:SF22">
    <property type="entry name" value="HEME-BINDING PROTEIN 1"/>
    <property type="match status" value="1"/>
</dbReference>
<evidence type="ECO:0000313" key="8">
    <source>
        <dbReference type="RefSeq" id="XP_020643609.2"/>
    </source>
</evidence>
<name>A0A6J0TBS8_9SAUR</name>
<dbReference type="AlphaFoldDB" id="A0A6J0TBS8"/>
<gene>
    <name evidence="8" type="primary">HEBP1</name>
</gene>
<dbReference type="KEGG" id="pvt:110076087"/>
<dbReference type="Pfam" id="PF04832">
    <property type="entry name" value="SOUL"/>
    <property type="match status" value="1"/>
</dbReference>
<keyword evidence="7" id="KW-1185">Reference proteome</keyword>
<evidence type="ECO:0000256" key="4">
    <source>
        <dbReference type="ARBA" id="ARBA00022490"/>
    </source>
</evidence>
<comment type="function">
    <text evidence="5">May bind free porphyrinogens that may be present in the cell and thus facilitate removal of these potentially toxic compound. Binds with a high affinity to one molecule of heme or porphyrins. It binds metalloporphyrins, free porphyrins and N-methylprotoporphyrin with similar affinities.</text>
</comment>
<sequence length="189" mass="21140">MFGMIKNSLFGTAEGWPCRVLSKGEKEEVGYEERVYEGGKFATVEVTGKPYDEAVKEAVLKLLKYVGGSNDQGAGMGMMAPVCSTVFPAEDGSLQHKVKVLLRIPSQFQASPPSPTDESIQIEGREEMTVYSTQFGGYAKEVDYVNYAAKLSSALGNEETYHKDFYFCNGYDPPMKPYRRRNEVWLLKK</sequence>
<dbReference type="SUPFAM" id="SSF55136">
    <property type="entry name" value="Probable bacterial effector-binding domain"/>
    <property type="match status" value="1"/>
</dbReference>